<organism evidence="7 8">
    <name type="scientific">Paenibacillus macquariensis</name>
    <dbReference type="NCBI Taxonomy" id="948756"/>
    <lineage>
        <taxon>Bacteria</taxon>
        <taxon>Bacillati</taxon>
        <taxon>Bacillota</taxon>
        <taxon>Bacilli</taxon>
        <taxon>Bacillales</taxon>
        <taxon>Paenibacillaceae</taxon>
        <taxon>Paenibacillus</taxon>
    </lineage>
</organism>
<evidence type="ECO:0000256" key="4">
    <source>
        <dbReference type="ARBA" id="ARBA00022679"/>
    </source>
</evidence>
<dbReference type="RefSeq" id="WP_068579260.1">
    <property type="nucleotide sequence ID" value="NZ_FTNK01000008.1"/>
</dbReference>
<dbReference type="InterPro" id="IPR023213">
    <property type="entry name" value="CAT-like_dom_sf"/>
</dbReference>
<evidence type="ECO:0000259" key="5">
    <source>
        <dbReference type="PROSITE" id="PS50075"/>
    </source>
</evidence>
<proteinExistence type="predicted"/>
<dbReference type="Pfam" id="PF00668">
    <property type="entry name" value="Condensation"/>
    <property type="match status" value="2"/>
</dbReference>
<evidence type="ECO:0000313" key="8">
    <source>
        <dbReference type="Proteomes" id="UP000186666"/>
    </source>
</evidence>
<sequence length="1638" mass="185291">MTDKFVEIILQLVAKQEISEKSAFNLIKEYKLRMKTIQPSGENQLNARDIAIIGISCRFPQAANKEEYWRNLINGVDGIRDFPDSRFARVLPFLREKDKESYLSAGYLDDIETFDAEFFNILPGEAKYMDPQQRIFMETGYEAIEDAGYGGERICNSHVGVYVGFSEPRYKDLIADNSPAAFIGNFPPIVASRLSYALNLTGPALSVATACSSSMVALHLACEGLLAGDCDMALVGGVTIGALPGKLEIGNLGITSAEGRSRSFDAAADGTGWGEGCGVVLIKRLDQAEKDQDHIYSIIKASAINQNGTSNGLASPNARAQEEVLVEAWKRAGIDPMTISYMEAHGTGTKIGDPIEVKGITNAFRKYTHKKQFCGLGSVKSNIGHIDSASGMAGLIKIVLAMQHKKIPPTLHFAYPNPLMSLHHSPLYVNTTVTEWKGLGDEPLRAGVSSFGLSGTNCHVVLEEYRNAPAKEPSSQQERMFTLSARSEGSLRRLIGKYVDFLRNDTAVGLDELCYVLNTGRGHYQHRLAIPVSDLHMLEEKLQLVHDMSWKSYQSLRDEAGIFTTLFGEPPLTYNAHIERETTRKDLLQNNPLAMSDLARRYVAGELTHWPDYYPKGGKKVPVPTYAWEKKRYWVDAPLVGHRHDGDNSSDQDFHRVPIGFIGGYVPTSSEYRIGAIWGNKLGLEQVDVDEDFFQMGGDSLLATDLVVAIAKEFATQLTLADFFGHPTIRGLAALLAEEGSRKEIGIVSVSPRLSYPVSSAQRRQYILNQLDENNISYNMPGAAYITGPLDMERFRRAFDSLITRHESFRTVFEMSGDEIVQIVRQQVEFVVEYSEVSESDTDQLVTAFIRPFRLEEAPLLRVRLQRLLDSEEADPKHLFLFDIHHMISDGVSMEILLQEFVSLYEGRELPPLRKQSKDYAVWQYEFLQSERMKQQEDYWMTALGIHTGTRPPVLAMPYDYPRPPVMTFEGDSYSFMIETTLTDKLKLLGLQHGATLYMTLLAVYKVLLYQYTRQEDIVVGSLVAGRRNAGLGRTIGLFTNFLPIRSFPIGNRMFTEFLKEVRQKTLEAYDNQDYPFEKIVEKFDQKRDISRNPIFDTMIILHNQGVQNTRIEMDRLVLDMVEWKRQSSTLDLKLDLFQAANGQLSGRFEYYDRLFQKETIIDLAKLFVELMDQIVETPELTLMEYRLFTPIESVAVERKRNSSQEGFALPPITPAPHAMFYPLSFYQKRIWETKKNLSHFIAHAQIIGNIDRDKIKISFEEMQAEDESLRTTFVETSSIPYQQIHDQLPLDYTYTDCSDGGGRNSVADMIAEELRYSFNAMKGSLCRVRLIREGNQRYHIVVVIHSLIAECIDTNDFLSRLFRRYRLAGSGASNCELKPVSVVNYACWQHRMFKGHYLDSSKAYWDEVLGSPPLLQGFPVMQAESGVKRHDKGKVRFTLTEEELKGVQWFANDCQAIVTEVLLTGYLLLLRQLTQSEQFRIGLIRPNADVIGNSGVPVRLNYIVPLLVDVGGISSFHRLLESVATAYRTGVQKVHYPFSKLLQHDSDAPTKKDVPLPLYQLCFAEEDWTETMPGCRMVDLQQYRPDHYALQLTVAIKTNGIECIFTWDTALLEASYVESLSERYQKVIGIIAQNIPE</sequence>
<dbReference type="InterPro" id="IPR006162">
    <property type="entry name" value="Ppantetheine_attach_site"/>
</dbReference>
<evidence type="ECO:0000256" key="1">
    <source>
        <dbReference type="ARBA" id="ARBA00001957"/>
    </source>
</evidence>
<gene>
    <name evidence="7" type="ORF">SAMN05421578_10822</name>
</gene>
<keyword evidence="8" id="KW-1185">Reference proteome</keyword>
<dbReference type="SMART" id="SM00823">
    <property type="entry name" value="PKS_PP"/>
    <property type="match status" value="1"/>
</dbReference>
<name>A0ABY1K2M0_9BACL</name>
<dbReference type="Pfam" id="PF02801">
    <property type="entry name" value="Ketoacyl-synt_C"/>
    <property type="match status" value="1"/>
</dbReference>
<dbReference type="Gene3D" id="3.30.559.10">
    <property type="entry name" value="Chloramphenicol acetyltransferase-like domain"/>
    <property type="match status" value="2"/>
</dbReference>
<protein>
    <submittedName>
        <fullName evidence="7">Phosphopantetheine attachment site</fullName>
    </submittedName>
</protein>
<dbReference type="SUPFAM" id="SSF53901">
    <property type="entry name" value="Thiolase-like"/>
    <property type="match status" value="1"/>
</dbReference>
<feature type="domain" description="Carrier" evidence="5">
    <location>
        <begin position="665"/>
        <end position="740"/>
    </location>
</feature>
<dbReference type="PANTHER" id="PTHR43775">
    <property type="entry name" value="FATTY ACID SYNTHASE"/>
    <property type="match status" value="1"/>
</dbReference>
<dbReference type="CDD" id="cd19531">
    <property type="entry name" value="LCL_NRPS-like"/>
    <property type="match status" value="1"/>
</dbReference>
<accession>A0ABY1K2M0</accession>
<dbReference type="PROSITE" id="PS52004">
    <property type="entry name" value="KS3_2"/>
    <property type="match status" value="1"/>
</dbReference>
<dbReference type="PROSITE" id="PS00606">
    <property type="entry name" value="KS3_1"/>
    <property type="match status" value="1"/>
</dbReference>
<evidence type="ECO:0000256" key="2">
    <source>
        <dbReference type="ARBA" id="ARBA00022450"/>
    </source>
</evidence>
<dbReference type="InterPro" id="IPR020806">
    <property type="entry name" value="PKS_PP-bd"/>
</dbReference>
<keyword evidence="3" id="KW-0597">Phosphoprotein</keyword>
<dbReference type="Proteomes" id="UP000186666">
    <property type="component" value="Unassembled WGS sequence"/>
</dbReference>
<dbReference type="SUPFAM" id="SSF47336">
    <property type="entry name" value="ACP-like"/>
    <property type="match status" value="1"/>
</dbReference>
<dbReference type="Gene3D" id="3.40.47.10">
    <property type="match status" value="1"/>
</dbReference>
<dbReference type="InterPro" id="IPR018201">
    <property type="entry name" value="Ketoacyl_synth_AS"/>
</dbReference>
<dbReference type="InterPro" id="IPR009081">
    <property type="entry name" value="PP-bd_ACP"/>
</dbReference>
<dbReference type="InterPro" id="IPR036736">
    <property type="entry name" value="ACP-like_sf"/>
</dbReference>
<dbReference type="InterPro" id="IPR014031">
    <property type="entry name" value="Ketoacyl_synth_C"/>
</dbReference>
<dbReference type="InterPro" id="IPR016039">
    <property type="entry name" value="Thiolase-like"/>
</dbReference>
<dbReference type="Gene3D" id="1.10.1200.10">
    <property type="entry name" value="ACP-like"/>
    <property type="match status" value="1"/>
</dbReference>
<dbReference type="Pfam" id="PF00109">
    <property type="entry name" value="ketoacyl-synt"/>
    <property type="match status" value="1"/>
</dbReference>
<dbReference type="EMBL" id="FTNK01000008">
    <property type="protein sequence ID" value="SIR17217.1"/>
    <property type="molecule type" value="Genomic_DNA"/>
</dbReference>
<feature type="domain" description="Ketosynthase family 3 (KS3)" evidence="6">
    <location>
        <begin position="47"/>
        <end position="464"/>
    </location>
</feature>
<dbReference type="PANTHER" id="PTHR43775:SF37">
    <property type="entry name" value="SI:DKEY-61P9.11"/>
    <property type="match status" value="1"/>
</dbReference>
<dbReference type="Gene3D" id="3.30.559.30">
    <property type="entry name" value="Nonribosomal peptide synthetase, condensation domain"/>
    <property type="match status" value="2"/>
</dbReference>
<evidence type="ECO:0000256" key="3">
    <source>
        <dbReference type="ARBA" id="ARBA00022553"/>
    </source>
</evidence>
<dbReference type="Pfam" id="PF00550">
    <property type="entry name" value="PP-binding"/>
    <property type="match status" value="1"/>
</dbReference>
<dbReference type="CDD" id="cd00833">
    <property type="entry name" value="PKS"/>
    <property type="match status" value="1"/>
</dbReference>
<keyword evidence="4" id="KW-0808">Transferase</keyword>
<comment type="caution">
    <text evidence="7">The sequence shown here is derived from an EMBL/GenBank/DDBJ whole genome shotgun (WGS) entry which is preliminary data.</text>
</comment>
<dbReference type="SUPFAM" id="SSF52777">
    <property type="entry name" value="CoA-dependent acyltransferases"/>
    <property type="match status" value="4"/>
</dbReference>
<dbReference type="InterPro" id="IPR050091">
    <property type="entry name" value="PKS_NRPS_Biosynth_Enz"/>
</dbReference>
<dbReference type="SMART" id="SM00825">
    <property type="entry name" value="PKS_KS"/>
    <property type="match status" value="1"/>
</dbReference>
<dbReference type="PROSITE" id="PS00012">
    <property type="entry name" value="PHOSPHOPANTETHEINE"/>
    <property type="match status" value="1"/>
</dbReference>
<evidence type="ECO:0000313" key="7">
    <source>
        <dbReference type="EMBL" id="SIR17217.1"/>
    </source>
</evidence>
<dbReference type="Pfam" id="PF22621">
    <property type="entry name" value="CurL-like_PKS_C"/>
    <property type="match status" value="1"/>
</dbReference>
<dbReference type="InterPro" id="IPR020841">
    <property type="entry name" value="PKS_Beta-ketoAc_synthase_dom"/>
</dbReference>
<dbReference type="PROSITE" id="PS50075">
    <property type="entry name" value="CARRIER"/>
    <property type="match status" value="1"/>
</dbReference>
<keyword evidence="2" id="KW-0596">Phosphopantetheine</keyword>
<dbReference type="InterPro" id="IPR001242">
    <property type="entry name" value="Condensation_dom"/>
</dbReference>
<reference evidence="7 8" key="1">
    <citation type="submission" date="2017-01" db="EMBL/GenBank/DDBJ databases">
        <authorList>
            <person name="Varghese N."/>
            <person name="Submissions S."/>
        </authorList>
    </citation>
    <scope>NUCLEOTIDE SEQUENCE [LARGE SCALE GENOMIC DNA]</scope>
    <source>
        <strain evidence="7 8">ATCC 23464</strain>
    </source>
</reference>
<dbReference type="InterPro" id="IPR014030">
    <property type="entry name" value="Ketoacyl_synth_N"/>
</dbReference>
<comment type="cofactor">
    <cofactor evidence="1">
        <name>pantetheine 4'-phosphate</name>
        <dbReference type="ChEBI" id="CHEBI:47942"/>
    </cofactor>
</comment>
<dbReference type="Gene3D" id="1.10.1240.100">
    <property type="match status" value="1"/>
</dbReference>
<evidence type="ECO:0000259" key="6">
    <source>
        <dbReference type="PROSITE" id="PS52004"/>
    </source>
</evidence>